<dbReference type="GO" id="GO:0016887">
    <property type="term" value="F:ATP hydrolysis activity"/>
    <property type="evidence" value="ECO:0007669"/>
    <property type="project" value="InterPro"/>
</dbReference>
<dbReference type="SUPFAM" id="SSF52540">
    <property type="entry name" value="P-loop containing nucleoside triphosphate hydrolases"/>
    <property type="match status" value="1"/>
</dbReference>
<feature type="compositionally biased region" description="Basic and acidic residues" evidence="4">
    <location>
        <begin position="1"/>
        <end position="21"/>
    </location>
</feature>
<dbReference type="GO" id="GO:0005524">
    <property type="term" value="F:ATP binding"/>
    <property type="evidence" value="ECO:0007669"/>
    <property type="project" value="UniProtKB-KW"/>
</dbReference>
<dbReference type="InterPro" id="IPR027417">
    <property type="entry name" value="P-loop_NTPase"/>
</dbReference>
<dbReference type="PANTHER" id="PTHR19211">
    <property type="entry name" value="ATP-BINDING TRANSPORT PROTEIN-RELATED"/>
    <property type="match status" value="1"/>
</dbReference>
<organism evidence="6">
    <name type="scientific">Sesamum angustifolium</name>
    <dbReference type="NCBI Taxonomy" id="2727405"/>
    <lineage>
        <taxon>Eukaryota</taxon>
        <taxon>Viridiplantae</taxon>
        <taxon>Streptophyta</taxon>
        <taxon>Embryophyta</taxon>
        <taxon>Tracheophyta</taxon>
        <taxon>Spermatophyta</taxon>
        <taxon>Magnoliopsida</taxon>
        <taxon>eudicotyledons</taxon>
        <taxon>Gunneridae</taxon>
        <taxon>Pentapetalae</taxon>
        <taxon>asterids</taxon>
        <taxon>lamiids</taxon>
        <taxon>Lamiales</taxon>
        <taxon>Pedaliaceae</taxon>
        <taxon>Sesamum</taxon>
    </lineage>
</organism>
<name>A0AAW2KMT5_9LAMI</name>
<evidence type="ECO:0000256" key="3">
    <source>
        <dbReference type="ARBA" id="ARBA00022840"/>
    </source>
</evidence>
<dbReference type="PROSITE" id="PS50893">
    <property type="entry name" value="ABC_TRANSPORTER_2"/>
    <property type="match status" value="1"/>
</dbReference>
<dbReference type="AlphaFoldDB" id="A0AAW2KMT5"/>
<dbReference type="CDD" id="cd03221">
    <property type="entry name" value="ABCF_EF-3"/>
    <property type="match status" value="1"/>
</dbReference>
<feature type="compositionally biased region" description="Acidic residues" evidence="4">
    <location>
        <begin position="64"/>
        <end position="76"/>
    </location>
</feature>
<dbReference type="SMART" id="SM00382">
    <property type="entry name" value="AAA"/>
    <property type="match status" value="1"/>
</dbReference>
<feature type="compositionally biased region" description="Basic residues" evidence="4">
    <location>
        <begin position="39"/>
        <end position="49"/>
    </location>
</feature>
<dbReference type="InterPro" id="IPR017871">
    <property type="entry name" value="ABC_transporter-like_CS"/>
</dbReference>
<evidence type="ECO:0000256" key="2">
    <source>
        <dbReference type="ARBA" id="ARBA00022741"/>
    </source>
</evidence>
<comment type="caution">
    <text evidence="6">The sequence shown here is derived from an EMBL/GenBank/DDBJ whole genome shotgun (WGS) entry which is preliminary data.</text>
</comment>
<dbReference type="Pfam" id="PF00005">
    <property type="entry name" value="ABC_tran"/>
    <property type="match status" value="1"/>
</dbReference>
<accession>A0AAW2KMT5</accession>
<gene>
    <name evidence="6" type="ORF">Sangu_2491800</name>
</gene>
<feature type="domain" description="ABC transporter" evidence="5">
    <location>
        <begin position="154"/>
        <end position="375"/>
    </location>
</feature>
<reference evidence="6" key="2">
    <citation type="journal article" date="2024" name="Plant">
        <title>Genomic evolution and insights into agronomic trait innovations of Sesamum species.</title>
        <authorList>
            <person name="Miao H."/>
            <person name="Wang L."/>
            <person name="Qu L."/>
            <person name="Liu H."/>
            <person name="Sun Y."/>
            <person name="Le M."/>
            <person name="Wang Q."/>
            <person name="Wei S."/>
            <person name="Zheng Y."/>
            <person name="Lin W."/>
            <person name="Duan Y."/>
            <person name="Cao H."/>
            <person name="Xiong S."/>
            <person name="Wang X."/>
            <person name="Wei L."/>
            <person name="Li C."/>
            <person name="Ma Q."/>
            <person name="Ju M."/>
            <person name="Zhao R."/>
            <person name="Li G."/>
            <person name="Mu C."/>
            <person name="Tian Q."/>
            <person name="Mei H."/>
            <person name="Zhang T."/>
            <person name="Gao T."/>
            <person name="Zhang H."/>
        </authorList>
    </citation>
    <scope>NUCLEOTIDE SEQUENCE</scope>
    <source>
        <strain evidence="6">G01</strain>
    </source>
</reference>
<dbReference type="Gene3D" id="3.40.50.300">
    <property type="entry name" value="P-loop containing nucleotide triphosphate hydrolases"/>
    <property type="match status" value="1"/>
</dbReference>
<dbReference type="PROSITE" id="PS00211">
    <property type="entry name" value="ABC_TRANSPORTER_1"/>
    <property type="match status" value="1"/>
</dbReference>
<sequence length="375" mass="41107">MGKKKSDEGSTKAKQGGKEKLSVSAMLASMDAKPDKPKKAASSKPKPKVAQKVSSYTDGIDLPSSDEEEDVLESEEEQKQNDIQKKQGRQNRSAATLDITVSDKELKKREKKDFFATQAAEFAKQEALKDDRDAFTVVIGSRASVLDGGDDADANVKDITIDTFSVSARGKELLKNASVKISHGKRYGLVGPNGMGKSTLLKLLAWRKIPVPKNIDVLLVEQEVVGDDRSALEAVVSANEELIKLRQEVAALQDSPAVSTGENEDDDEADDVGEKLSELYEKLQLMGSDAAEAQASKILAGLGFSKDMQGRPTKSFSGGWRMRISLARALFVQPTLLLLDEPTNHLDLRAVLWLEEYLCRWKKTLVVVSHDRDFS</sequence>
<keyword evidence="3" id="KW-0067">ATP-binding</keyword>
<evidence type="ECO:0000256" key="4">
    <source>
        <dbReference type="SAM" id="MobiDB-lite"/>
    </source>
</evidence>
<evidence type="ECO:0000256" key="1">
    <source>
        <dbReference type="ARBA" id="ARBA00022737"/>
    </source>
</evidence>
<dbReference type="InterPro" id="IPR003439">
    <property type="entry name" value="ABC_transporter-like_ATP-bd"/>
</dbReference>
<evidence type="ECO:0000313" key="6">
    <source>
        <dbReference type="EMBL" id="KAL0307737.1"/>
    </source>
</evidence>
<evidence type="ECO:0000259" key="5">
    <source>
        <dbReference type="PROSITE" id="PS50893"/>
    </source>
</evidence>
<feature type="region of interest" description="Disordered" evidence="4">
    <location>
        <begin position="1"/>
        <end position="95"/>
    </location>
</feature>
<dbReference type="FunFam" id="3.40.50.300:FF:000011">
    <property type="entry name" value="Putative ABC transporter ATP-binding component"/>
    <property type="match status" value="1"/>
</dbReference>
<proteinExistence type="predicted"/>
<dbReference type="EMBL" id="JACGWK010000069">
    <property type="protein sequence ID" value="KAL0307737.1"/>
    <property type="molecule type" value="Genomic_DNA"/>
</dbReference>
<protein>
    <submittedName>
        <fullName evidence="6">ABC transporter F family member 4</fullName>
    </submittedName>
</protein>
<keyword evidence="1" id="KW-0677">Repeat</keyword>
<keyword evidence="2" id="KW-0547">Nucleotide-binding</keyword>
<dbReference type="InterPro" id="IPR003593">
    <property type="entry name" value="AAA+_ATPase"/>
</dbReference>
<reference evidence="6" key="1">
    <citation type="submission" date="2020-06" db="EMBL/GenBank/DDBJ databases">
        <authorList>
            <person name="Li T."/>
            <person name="Hu X."/>
            <person name="Zhang T."/>
            <person name="Song X."/>
            <person name="Zhang H."/>
            <person name="Dai N."/>
            <person name="Sheng W."/>
            <person name="Hou X."/>
            <person name="Wei L."/>
        </authorList>
    </citation>
    <scope>NUCLEOTIDE SEQUENCE</scope>
    <source>
        <strain evidence="6">G01</strain>
        <tissue evidence="6">Leaf</tissue>
    </source>
</reference>
<dbReference type="PANTHER" id="PTHR19211:SF14">
    <property type="entry name" value="ATP-BINDING CASSETTE SUB-FAMILY F MEMBER 1"/>
    <property type="match status" value="1"/>
</dbReference>
<dbReference type="InterPro" id="IPR050611">
    <property type="entry name" value="ABCF"/>
</dbReference>